<dbReference type="EMBL" id="FOHX01000017">
    <property type="protein sequence ID" value="SEU40094.1"/>
    <property type="molecule type" value="Genomic_DNA"/>
</dbReference>
<name>A0A1I0LIN0_9ACTN</name>
<dbReference type="Proteomes" id="UP000199361">
    <property type="component" value="Unassembled WGS sequence"/>
</dbReference>
<dbReference type="AlphaFoldDB" id="A0A1I0LIN0"/>
<sequence>MQVNNFGSVTNQTNIERNISFPQADIQAGIAQIGRLIAAGAIPEAAGAEVVAEVEESLNEADGKPTNRLKASLQKLRDLLAIGGASADDVAKVASAITAVSAIIGG</sequence>
<reference evidence="1 2" key="1">
    <citation type="submission" date="2016-10" db="EMBL/GenBank/DDBJ databases">
        <authorList>
            <person name="de Groot N.N."/>
        </authorList>
    </citation>
    <scope>NUCLEOTIDE SEQUENCE [LARGE SCALE GENOMIC DNA]</scope>
    <source>
        <strain evidence="1 2">CGMCC 4.5598</strain>
    </source>
</reference>
<protein>
    <submittedName>
        <fullName evidence="1">Uncharacterized protein</fullName>
    </submittedName>
</protein>
<dbReference type="OrthoDB" id="3543355at2"/>
<dbReference type="STRING" id="568860.SAMN05421811_117221"/>
<evidence type="ECO:0000313" key="1">
    <source>
        <dbReference type="EMBL" id="SEU40094.1"/>
    </source>
</evidence>
<accession>A0A1I0LIN0</accession>
<organism evidence="1 2">
    <name type="scientific">Nonomuraea wenchangensis</name>
    <dbReference type="NCBI Taxonomy" id="568860"/>
    <lineage>
        <taxon>Bacteria</taxon>
        <taxon>Bacillati</taxon>
        <taxon>Actinomycetota</taxon>
        <taxon>Actinomycetes</taxon>
        <taxon>Streptosporangiales</taxon>
        <taxon>Streptosporangiaceae</taxon>
        <taxon>Nonomuraea</taxon>
    </lineage>
</organism>
<dbReference type="RefSeq" id="WP_091091532.1">
    <property type="nucleotide sequence ID" value="NZ_FOHX01000017.1"/>
</dbReference>
<proteinExistence type="predicted"/>
<keyword evidence="2" id="KW-1185">Reference proteome</keyword>
<evidence type="ECO:0000313" key="2">
    <source>
        <dbReference type="Proteomes" id="UP000199361"/>
    </source>
</evidence>
<gene>
    <name evidence="1" type="ORF">SAMN05421811_117221</name>
</gene>